<evidence type="ECO:0008006" key="4">
    <source>
        <dbReference type="Google" id="ProtNLM"/>
    </source>
</evidence>
<dbReference type="Proteomes" id="UP001265700">
    <property type="component" value="Unassembled WGS sequence"/>
</dbReference>
<evidence type="ECO:0000313" key="3">
    <source>
        <dbReference type="Proteomes" id="UP001265700"/>
    </source>
</evidence>
<comment type="caution">
    <text evidence="2">The sequence shown here is derived from an EMBL/GenBank/DDBJ whole genome shotgun (WGS) entry which is preliminary data.</text>
</comment>
<protein>
    <recommendedName>
        <fullName evidence="4">Avirulence protein</fullName>
    </recommendedName>
</protein>
<proteinExistence type="predicted"/>
<feature type="region of interest" description="Disordered" evidence="1">
    <location>
        <begin position="281"/>
        <end position="311"/>
    </location>
</feature>
<sequence>MDNEQWGSLLNRRSDDLARELNSLQRPRQNVISPADQRLLGYTMGRAVDARPVEGADLERLRQCNETVEQTRSLLSLGRGNVAPDIQASGGASTRHAEAGRRVTGLAMQKHNLESFSMARAVSAIQAQAGNCNEHAVLATHLHAGELQPGETVHSATHKVADHAWAELRDQQEPQRHVVMDPWGFGPAVFAQDGEFTASRKRVKSQESYDAASGRRAYEAVVRASRHQPGVMGGEFQKALRSLGADYQYNQNKIFAPTPVISQAFSHRVLEKMAEPIDPAKLDATSRKAGTSKARGKQPLETAKAPDPEQLARQRELCNAINAVGVARRLGNGVMASVEMAPGIEDAARKLRG</sequence>
<organism evidence="2 3">
    <name type="scientific">Hydrogenophaga palleronii</name>
    <dbReference type="NCBI Taxonomy" id="65655"/>
    <lineage>
        <taxon>Bacteria</taxon>
        <taxon>Pseudomonadati</taxon>
        <taxon>Pseudomonadota</taxon>
        <taxon>Betaproteobacteria</taxon>
        <taxon>Burkholderiales</taxon>
        <taxon>Comamonadaceae</taxon>
        <taxon>Hydrogenophaga</taxon>
    </lineage>
</organism>
<evidence type="ECO:0000256" key="1">
    <source>
        <dbReference type="SAM" id="MobiDB-lite"/>
    </source>
</evidence>
<evidence type="ECO:0000313" key="2">
    <source>
        <dbReference type="EMBL" id="MDR7151987.1"/>
    </source>
</evidence>
<accession>A0ABU1WSH2</accession>
<reference evidence="2 3" key="1">
    <citation type="submission" date="2023-07" db="EMBL/GenBank/DDBJ databases">
        <title>Sorghum-associated microbial communities from plants grown in Nebraska, USA.</title>
        <authorList>
            <person name="Schachtman D."/>
        </authorList>
    </citation>
    <scope>NUCLEOTIDE SEQUENCE [LARGE SCALE GENOMIC DNA]</scope>
    <source>
        <strain evidence="2 3">4249</strain>
    </source>
</reference>
<dbReference type="RefSeq" id="WP_310320288.1">
    <property type="nucleotide sequence ID" value="NZ_JAVDWU010000009.1"/>
</dbReference>
<name>A0ABU1WSH2_9BURK</name>
<gene>
    <name evidence="2" type="ORF">J2W49_003963</name>
</gene>
<dbReference type="EMBL" id="JAVDWU010000009">
    <property type="protein sequence ID" value="MDR7151987.1"/>
    <property type="molecule type" value="Genomic_DNA"/>
</dbReference>
<keyword evidence="3" id="KW-1185">Reference proteome</keyword>